<reference evidence="5 6" key="1">
    <citation type="submission" date="2020-08" db="EMBL/GenBank/DDBJ databases">
        <title>Sphingobacterium sp. DN00404 isolated from aquaculture water.</title>
        <authorList>
            <person name="Zhang M."/>
        </authorList>
    </citation>
    <scope>NUCLEOTIDE SEQUENCE [LARGE SCALE GENOMIC DNA]</scope>
    <source>
        <strain evidence="5 6">DN00404</strain>
    </source>
</reference>
<evidence type="ECO:0000259" key="4">
    <source>
        <dbReference type="Pfam" id="PF07488"/>
    </source>
</evidence>
<evidence type="ECO:0000256" key="2">
    <source>
        <dbReference type="PIRNR" id="PIRNR029900"/>
    </source>
</evidence>
<evidence type="ECO:0000256" key="1">
    <source>
        <dbReference type="ARBA" id="ARBA00022801"/>
    </source>
</evidence>
<keyword evidence="2" id="KW-0624">Polysaccharide degradation</keyword>
<keyword evidence="6" id="KW-1185">Reference proteome</keyword>
<name>A0ABR7YP06_9SPHI</name>
<keyword evidence="2" id="KW-0326">Glycosidase</keyword>
<keyword evidence="2" id="KW-0858">Xylan degradation</keyword>
<dbReference type="InterPro" id="IPR011099">
    <property type="entry name" value="Glyco_hydro_67_C"/>
</dbReference>
<keyword evidence="1 2" id="KW-0378">Hydrolase</keyword>
<dbReference type="PIRSF" id="PIRSF029900">
    <property type="entry name" value="Alpha-glucuronds"/>
    <property type="match status" value="1"/>
</dbReference>
<feature type="domain" description="Glycosyl hydrolase family 67 catalytic" evidence="4">
    <location>
        <begin position="118"/>
        <end position="434"/>
    </location>
</feature>
<dbReference type="Pfam" id="PF07477">
    <property type="entry name" value="Glyco_hydro_67C"/>
    <property type="match status" value="1"/>
</dbReference>
<dbReference type="PANTHER" id="PTHR39207:SF1">
    <property type="entry name" value="ALPHA-GLUCURONIDASE A"/>
    <property type="match status" value="1"/>
</dbReference>
<dbReference type="InterPro" id="IPR011395">
    <property type="entry name" value="Glyco_hydro_67_aGlcAse"/>
</dbReference>
<dbReference type="Gene3D" id="3.30.379.10">
    <property type="entry name" value="Chitobiase/beta-hexosaminidase domain 2-like"/>
    <property type="match status" value="1"/>
</dbReference>
<dbReference type="Proteomes" id="UP000602759">
    <property type="component" value="Unassembled WGS sequence"/>
</dbReference>
<organism evidence="5 6">
    <name type="scientific">Sphingobacterium micropteri</name>
    <dbReference type="NCBI Taxonomy" id="2763501"/>
    <lineage>
        <taxon>Bacteria</taxon>
        <taxon>Pseudomonadati</taxon>
        <taxon>Bacteroidota</taxon>
        <taxon>Sphingobacteriia</taxon>
        <taxon>Sphingobacteriales</taxon>
        <taxon>Sphingobacteriaceae</taxon>
        <taxon>Sphingobacterium</taxon>
    </lineage>
</organism>
<dbReference type="Gene3D" id="3.20.20.80">
    <property type="entry name" value="Glycosidases"/>
    <property type="match status" value="1"/>
</dbReference>
<evidence type="ECO:0000313" key="5">
    <source>
        <dbReference type="EMBL" id="MBD1432961.1"/>
    </source>
</evidence>
<dbReference type="PANTHER" id="PTHR39207">
    <property type="entry name" value="ALPHA-GLUCURONIDASE A"/>
    <property type="match status" value="1"/>
</dbReference>
<dbReference type="SUPFAM" id="SSF51445">
    <property type="entry name" value="(Trans)glycosidases"/>
    <property type="match status" value="1"/>
</dbReference>
<dbReference type="Gene3D" id="3.90.1330.10">
    <property type="entry name" value="Alpha-glucuronidase, C-terminal domain"/>
    <property type="match status" value="1"/>
</dbReference>
<dbReference type="InterPro" id="IPR017853">
    <property type="entry name" value="GH"/>
</dbReference>
<dbReference type="Pfam" id="PF07488">
    <property type="entry name" value="Glyco_hydro_67M"/>
    <property type="match status" value="1"/>
</dbReference>
<protein>
    <submittedName>
        <fullName evidence="5">Alpha-glucuronidase</fullName>
    </submittedName>
</protein>
<evidence type="ECO:0000259" key="3">
    <source>
        <dbReference type="Pfam" id="PF07477"/>
    </source>
</evidence>
<keyword evidence="2" id="KW-0119">Carbohydrate metabolism</keyword>
<comment type="caution">
    <text evidence="5">The sequence shown here is derived from an EMBL/GenBank/DDBJ whole genome shotgun (WGS) entry which is preliminary data.</text>
</comment>
<feature type="domain" description="Glycosyl hydrolase family 67 C-terminal" evidence="3">
    <location>
        <begin position="435"/>
        <end position="660"/>
    </location>
</feature>
<comment type="similarity">
    <text evidence="2">Belongs to the glycosyl hydrolase 67 family.</text>
</comment>
<dbReference type="EMBL" id="JACOIK010000005">
    <property type="protein sequence ID" value="MBD1432961.1"/>
    <property type="molecule type" value="Genomic_DNA"/>
</dbReference>
<sequence length="682" mass="79093">MTMLPIKKYLIYFFFLLPFFGYAEDGSQLWLRYKPVDAQTQKQRHIRLQDKHETALLAKQELDSYWRGPSIEMHLDKKAKRLKEGYQIKGDTSAVYLTAAEPIGLLYGAYHLLRLQETKADMRHLYIEEIPDYDIRILNHWDNLDRTVERGYAGYSLWRWEELPHKLSPRYEEYARANASIGINATVLNNVNASPQILTGDYIQKVKALADIFRKYGIRVYLSANFSSPKVLDGLADSDPLRKEVQDWWKVKVKEIYQHIPDFGGFLVKANSEGQPGPQDYGRTHADGANMLADALKPYGGLVMWRAFVYNPTEEDRAKQAYQEFVPLDGEFRDNVIIQIKNGPVDFQPREPFTPLFGAMKHTAQMIEFQITQEYLGFSNHLAYLAPLFKETLDADTYSEGKGSTVARVTDGSMFRGEKTAVSAVANIGEDTNWTGHHFAQANWYAFGRLAWNHQLSSEDIANEWIRQTFTNAVDFVTPVRQMMMDSREAVVDYMMPLGLHHIFAFDHHYGPEPWGDRKGGRPDWMPWYYHNADTIGLGFDRTATGSNAVSQYYPPLDSIYGGINSCPESLLLWFHHVPWTHTMKNGRTLWDELCIHYDRGVQQVRGFQKTWDKLQAHVDQQRFLEVQSKLKIQSKDAVWWKDACLLYFQTFSKMPIPYDLERPVHELEELKKIKLDMTHHN</sequence>
<accession>A0ABR7YP06</accession>
<gene>
    <name evidence="5" type="ORF">H8B06_09000</name>
</gene>
<dbReference type="InterPro" id="IPR037054">
    <property type="entry name" value="A-glucoronidase_C_sf"/>
</dbReference>
<evidence type="ECO:0000313" key="6">
    <source>
        <dbReference type="Proteomes" id="UP000602759"/>
    </source>
</evidence>
<dbReference type="SUPFAM" id="SSF55545">
    <property type="entry name" value="beta-N-acetylhexosaminidase-like domain"/>
    <property type="match status" value="1"/>
</dbReference>
<proteinExistence type="inferred from homology"/>
<dbReference type="InterPro" id="IPR011100">
    <property type="entry name" value="Glyco_hydro_67_cat"/>
</dbReference>
<dbReference type="InterPro" id="IPR029018">
    <property type="entry name" value="Hex-like_dom2"/>
</dbReference>